<dbReference type="InterPro" id="IPR026881">
    <property type="entry name" value="WYL_dom"/>
</dbReference>
<evidence type="ECO:0000313" key="5">
    <source>
        <dbReference type="EMBL" id="GAA1698851.1"/>
    </source>
</evidence>
<dbReference type="PROSITE" id="PS00894">
    <property type="entry name" value="HTH_DEOR_1"/>
    <property type="match status" value="1"/>
</dbReference>
<evidence type="ECO:0000256" key="2">
    <source>
        <dbReference type="ARBA" id="ARBA00023125"/>
    </source>
</evidence>
<protein>
    <submittedName>
        <fullName evidence="5">WYL domain-containing protein</fullName>
    </submittedName>
</protein>
<dbReference type="PIRSF" id="PIRSF016838">
    <property type="entry name" value="PafC"/>
    <property type="match status" value="1"/>
</dbReference>
<dbReference type="InterPro" id="IPR036388">
    <property type="entry name" value="WH-like_DNA-bd_sf"/>
</dbReference>
<dbReference type="InterPro" id="IPR013196">
    <property type="entry name" value="HTH_11"/>
</dbReference>
<evidence type="ECO:0000259" key="4">
    <source>
        <dbReference type="PROSITE" id="PS51000"/>
    </source>
</evidence>
<dbReference type="Proteomes" id="UP001500618">
    <property type="component" value="Unassembled WGS sequence"/>
</dbReference>
<dbReference type="PANTHER" id="PTHR34580:SF3">
    <property type="entry name" value="PROTEIN PAFB"/>
    <property type="match status" value="1"/>
</dbReference>
<sequence>MLETSARLLALLSLLQARRDWPGGALAERLEVSPRTVRRDVDRLRDLGYPVLATKGPDGGYRLDAGVDLPPLLFDDDQAVAVAVALQTATTTVTGIEEPALRALATVRQVMAARLRHRVDALRITPVARSASWDAKKVNADHLLAIGAAVRARAVLRFDYQPVSGADDTAFVPPRRVEPHHVITWSGRWYLVAWDLDRADWRTFRVDRMTPRTPTGPRFTPRELPAPDVATYAAEKFRDPGMPCEGTAILHTSARNAAERARGQGVVEELGPNRCKVTLGSWSWTGLAATFAMYETDLDIVGPAELRSAAADLGQRLTKSSRADE</sequence>
<dbReference type="Gene3D" id="1.10.10.10">
    <property type="entry name" value="Winged helix-like DNA-binding domain superfamily/Winged helix DNA-binding domain"/>
    <property type="match status" value="1"/>
</dbReference>
<dbReference type="PROSITE" id="PS51000">
    <property type="entry name" value="HTH_DEOR_2"/>
    <property type="match status" value="1"/>
</dbReference>
<evidence type="ECO:0000256" key="3">
    <source>
        <dbReference type="ARBA" id="ARBA00023163"/>
    </source>
</evidence>
<dbReference type="InterPro" id="IPR036390">
    <property type="entry name" value="WH_DNA-bd_sf"/>
</dbReference>
<keyword evidence="2" id="KW-0238">DNA-binding</keyword>
<organism evidence="5 6">
    <name type="scientific">Fodinicola feengrottensis</name>
    <dbReference type="NCBI Taxonomy" id="435914"/>
    <lineage>
        <taxon>Bacteria</taxon>
        <taxon>Bacillati</taxon>
        <taxon>Actinomycetota</taxon>
        <taxon>Actinomycetes</taxon>
        <taxon>Mycobacteriales</taxon>
        <taxon>Fodinicola</taxon>
    </lineage>
</organism>
<dbReference type="InterPro" id="IPR001034">
    <property type="entry name" value="DeoR_HTH"/>
</dbReference>
<evidence type="ECO:0000313" key="6">
    <source>
        <dbReference type="Proteomes" id="UP001500618"/>
    </source>
</evidence>
<accession>A0ABN2I561</accession>
<dbReference type="InterPro" id="IPR018356">
    <property type="entry name" value="Tscrpt_reg_HTH_DeoR_CS"/>
</dbReference>
<dbReference type="EMBL" id="BAAANY010000021">
    <property type="protein sequence ID" value="GAA1698851.1"/>
    <property type="molecule type" value="Genomic_DNA"/>
</dbReference>
<dbReference type="SUPFAM" id="SSF46785">
    <property type="entry name" value="Winged helix' DNA-binding domain"/>
    <property type="match status" value="1"/>
</dbReference>
<gene>
    <name evidence="5" type="ORF">GCM10009765_55360</name>
</gene>
<dbReference type="Pfam" id="PF13280">
    <property type="entry name" value="WYL"/>
    <property type="match status" value="1"/>
</dbReference>
<feature type="domain" description="HTH deoR-type" evidence="4">
    <location>
        <begin position="4"/>
        <end position="59"/>
    </location>
</feature>
<dbReference type="PROSITE" id="PS52050">
    <property type="entry name" value="WYL"/>
    <property type="match status" value="1"/>
</dbReference>
<keyword evidence="3" id="KW-0804">Transcription</keyword>
<proteinExistence type="predicted"/>
<dbReference type="InterPro" id="IPR051534">
    <property type="entry name" value="CBASS_pafABC_assoc_protein"/>
</dbReference>
<name>A0ABN2I561_9ACTN</name>
<keyword evidence="1" id="KW-0805">Transcription regulation</keyword>
<dbReference type="InterPro" id="IPR028349">
    <property type="entry name" value="PafC-like"/>
</dbReference>
<dbReference type="RefSeq" id="WP_344313324.1">
    <property type="nucleotide sequence ID" value="NZ_BAAANY010000021.1"/>
</dbReference>
<dbReference type="PANTHER" id="PTHR34580">
    <property type="match status" value="1"/>
</dbReference>
<reference evidence="5 6" key="1">
    <citation type="journal article" date="2019" name="Int. J. Syst. Evol. Microbiol.">
        <title>The Global Catalogue of Microorganisms (GCM) 10K type strain sequencing project: providing services to taxonomists for standard genome sequencing and annotation.</title>
        <authorList>
            <consortium name="The Broad Institute Genomics Platform"/>
            <consortium name="The Broad Institute Genome Sequencing Center for Infectious Disease"/>
            <person name="Wu L."/>
            <person name="Ma J."/>
        </authorList>
    </citation>
    <scope>NUCLEOTIDE SEQUENCE [LARGE SCALE GENOMIC DNA]</scope>
    <source>
        <strain evidence="5 6">JCM 14718</strain>
    </source>
</reference>
<evidence type="ECO:0000256" key="1">
    <source>
        <dbReference type="ARBA" id="ARBA00023015"/>
    </source>
</evidence>
<comment type="caution">
    <text evidence="5">The sequence shown here is derived from an EMBL/GenBank/DDBJ whole genome shotgun (WGS) entry which is preliminary data.</text>
</comment>
<keyword evidence="6" id="KW-1185">Reference proteome</keyword>
<dbReference type="Pfam" id="PF08279">
    <property type="entry name" value="HTH_11"/>
    <property type="match status" value="1"/>
</dbReference>